<dbReference type="InterPro" id="IPR013783">
    <property type="entry name" value="Ig-like_fold"/>
</dbReference>
<dbReference type="Gene3D" id="2.60.40.10">
    <property type="entry name" value="Immunoglobulins"/>
    <property type="match status" value="1"/>
</dbReference>
<evidence type="ECO:0000313" key="3">
    <source>
        <dbReference type="Proteomes" id="UP000286415"/>
    </source>
</evidence>
<feature type="compositionally biased region" description="Polar residues" evidence="1">
    <location>
        <begin position="313"/>
        <end position="323"/>
    </location>
</feature>
<dbReference type="Proteomes" id="UP000286415">
    <property type="component" value="Unassembled WGS sequence"/>
</dbReference>
<feature type="region of interest" description="Disordered" evidence="1">
    <location>
        <begin position="280"/>
        <end position="323"/>
    </location>
</feature>
<gene>
    <name evidence="2" type="ORF">CSKR_111667</name>
</gene>
<feature type="region of interest" description="Disordered" evidence="1">
    <location>
        <begin position="94"/>
        <end position="119"/>
    </location>
</feature>
<reference evidence="2 3" key="1">
    <citation type="journal article" date="2018" name="Biotechnol. Adv.">
        <title>Improved genomic resources and new bioinformatic workflow for the carcinogenic parasite Clonorchis sinensis: Biotechnological implications.</title>
        <authorList>
            <person name="Wang D."/>
            <person name="Korhonen P.K."/>
            <person name="Gasser R.B."/>
            <person name="Young N.D."/>
        </authorList>
    </citation>
    <scope>NUCLEOTIDE SEQUENCE [LARGE SCALE GENOMIC DNA]</scope>
    <source>
        <strain evidence="2">Cs-k2</strain>
    </source>
</reference>
<dbReference type="OrthoDB" id="10257153at2759"/>
<dbReference type="EMBL" id="NIRI02000056">
    <property type="protein sequence ID" value="KAG5446133.1"/>
    <property type="molecule type" value="Genomic_DNA"/>
</dbReference>
<evidence type="ECO:0008006" key="4">
    <source>
        <dbReference type="Google" id="ProtNLM"/>
    </source>
</evidence>
<dbReference type="GO" id="GO:0003351">
    <property type="term" value="P:epithelial cilium movement involved in extracellular fluid movement"/>
    <property type="evidence" value="ECO:0007669"/>
    <property type="project" value="TreeGrafter"/>
</dbReference>
<comment type="caution">
    <text evidence="2">The sequence shown here is derived from an EMBL/GenBank/DDBJ whole genome shotgun (WGS) entry which is preliminary data.</text>
</comment>
<feature type="compositionally biased region" description="Basic and acidic residues" evidence="1">
    <location>
        <begin position="135"/>
        <end position="147"/>
    </location>
</feature>
<dbReference type="PANTHER" id="PTHR21963">
    <property type="entry name" value="PF6"/>
    <property type="match status" value="1"/>
</dbReference>
<organism evidence="2 3">
    <name type="scientific">Clonorchis sinensis</name>
    <name type="common">Chinese liver fluke</name>
    <dbReference type="NCBI Taxonomy" id="79923"/>
    <lineage>
        <taxon>Eukaryota</taxon>
        <taxon>Metazoa</taxon>
        <taxon>Spiralia</taxon>
        <taxon>Lophotrochozoa</taxon>
        <taxon>Platyhelminthes</taxon>
        <taxon>Trematoda</taxon>
        <taxon>Digenea</taxon>
        <taxon>Opisthorchiida</taxon>
        <taxon>Opisthorchiata</taxon>
        <taxon>Opisthorchiidae</taxon>
        <taxon>Clonorchis</taxon>
    </lineage>
</organism>
<keyword evidence="3" id="KW-1185">Reference proteome</keyword>
<accession>A0A8T1MAG2</accession>
<protein>
    <recommendedName>
        <fullName evidence="4">Sperm-associated antigen 17</fullName>
    </recommendedName>
</protein>
<dbReference type="GO" id="GO:1904158">
    <property type="term" value="P:axonemal central apparatus assembly"/>
    <property type="evidence" value="ECO:0007669"/>
    <property type="project" value="TreeGrafter"/>
</dbReference>
<reference evidence="2 3" key="2">
    <citation type="journal article" date="2021" name="Genomics">
        <title>High-quality reference genome for Clonorchis sinensis.</title>
        <authorList>
            <person name="Young N.D."/>
            <person name="Stroehlein A.J."/>
            <person name="Kinkar L."/>
            <person name="Wang T."/>
            <person name="Sohn W.M."/>
            <person name="Chang B.C.H."/>
            <person name="Kaur P."/>
            <person name="Weisz D."/>
            <person name="Dudchenko O."/>
            <person name="Aiden E.L."/>
            <person name="Korhonen P.K."/>
            <person name="Gasser R.B."/>
        </authorList>
    </citation>
    <scope>NUCLEOTIDE SEQUENCE [LARGE SCALE GENOMIC DNA]</scope>
    <source>
        <strain evidence="2">Cs-k2</strain>
    </source>
</reference>
<dbReference type="PANTHER" id="PTHR21963:SF1">
    <property type="entry name" value="SPERM-ASSOCIATED ANTIGEN 17"/>
    <property type="match status" value="1"/>
</dbReference>
<dbReference type="GO" id="GO:0005576">
    <property type="term" value="C:extracellular region"/>
    <property type="evidence" value="ECO:0007669"/>
    <property type="project" value="GOC"/>
</dbReference>
<feature type="region of interest" description="Disordered" evidence="1">
    <location>
        <begin position="132"/>
        <end position="168"/>
    </location>
</feature>
<dbReference type="GO" id="GO:1990716">
    <property type="term" value="C:axonemal central apparatus"/>
    <property type="evidence" value="ECO:0007669"/>
    <property type="project" value="TreeGrafter"/>
</dbReference>
<feature type="non-terminal residue" evidence="2">
    <location>
        <position position="1"/>
    </location>
</feature>
<feature type="compositionally biased region" description="Basic and acidic residues" evidence="1">
    <location>
        <begin position="94"/>
        <end position="108"/>
    </location>
</feature>
<name>A0A8T1MAG2_CLOSI</name>
<feature type="compositionally biased region" description="Basic and acidic residues" evidence="1">
    <location>
        <begin position="157"/>
        <end position="168"/>
    </location>
</feature>
<evidence type="ECO:0000256" key="1">
    <source>
        <dbReference type="SAM" id="MobiDB-lite"/>
    </source>
</evidence>
<evidence type="ECO:0000313" key="2">
    <source>
        <dbReference type="EMBL" id="KAG5446133.1"/>
    </source>
</evidence>
<sequence>GPVDPRTADTKKTEEQSCSAAPCKCQGETKGQEDCQYGSVNPYLDLHRREAEHFGSLTICFSDGISLSVSQDDHTHRCLSKDIGMGKFKTDVVDKPQDAHGETPKPDDSMGGQTLHLSLPDGTQLSFIQSMSATRNEDSSKGQRDVSEIGPAGSMATHDDCSDRGEFKHTDYKNRTTIIKMRAAPESLTGVSIKTGREETEVERYLNKDGVVISLLRKDLHDTSEDKLGIRLLFPSGDRMETNTTDWEALKTVEQPVFASDATQQEPVAPIKLTNVIPETRATTGTPETSRRGRLDAAGSGKKGQRTKKENEVSLTKENSPLPSANLTLSESIEGKSEKITEEVVLWLVTLAAGTRYWLKTRSNRTDNDSSTEQSTLDIVPTCSSLTVHRSYDPATGQTVLTRPEDSLILWHKASADHINLIVQHPDGTRQTQLMSYQDNVGSSARACEKKTDPNWLTKCKELPAQLVIRTECPGFPTIMLDHSTGELETSLFAQGTEGSKLFSTADGRHLLMPGQGGEVNITSNGRVFYTSSPKTLVDHPEVGVFRTEYAMRYDGESVMFETTDPSGNMFSVDNMANCNVLLTAEHPGELFEDDSKTGNKLVAEMLDDILDRTVDDAGEVHQIPTKCDEHTPRFFLLNTNTGNSKELMRLQTVVALFSDARHVGCLPANSGPTSFEESKMGEDSELLQENAEIMNQGEDSIIVHEPYPGNSEIYGLTFLKPVAYHKPPRDYIGSNNTSKSLTLREIHPLFNVDSTPKQLPENVEGQFLGSESCDQSLPECANQQSEVQPIPIARAEEECQRSDPQKQQAQQQQHQQRKHVFCRKFLQFTAPQSERREKLFEVLQAYTEHTLNRATQWIVCQPSGTPETRRDKSLLKYITKPIFEFQPRETCKKKIENGFTKQGVQSPARKAACEALKKELHRAAKNREALKTIDIPNYFRSKEGLRFLLEQGPCPSNVINELDSSGALDLTSREDEEIPTDTETHIHEDRKENLTPTSSKRAVCSYPFLHPLENPKKKFPSFSCIKYWNERKLPADFLYYNETVQPRASIHDVPLDEVAQARRRSLNISKVVHAFRPHRRVSQLEDFGGSEINLKQALIEDPVRRKVLLTSLIGGPKSGQLALKLMRGLRLQPSRLDFGKLHPGQVRNRRIRLLNWGPETAYFRVKPPVEGTGLQVLYKQGPIPPGLSRTLEVTLAFPEKSITQTDFSKDSLTTGKDDVNISSAHERRVSFTGTKTSGTKDDHEVFRSVISIVTDTHIINLPVIGKLMIKDEETAYPWRNFEFFEEAMA</sequence>
<proteinExistence type="predicted"/>
<dbReference type="InterPro" id="IPR026173">
    <property type="entry name" value="SPAG17"/>
</dbReference>